<dbReference type="PANTHER" id="PTHR34115">
    <property type="entry name" value="PROTEIN, PUTATIVE-RELATED"/>
    <property type="match status" value="1"/>
</dbReference>
<name>A0A5N6MVA3_9ASTR</name>
<dbReference type="InterPro" id="IPR053258">
    <property type="entry name" value="Ca-permeable_cation_channel"/>
</dbReference>
<keyword evidence="1" id="KW-0472">Membrane</keyword>
<comment type="caution">
    <text evidence="2">The sequence shown here is derived from an EMBL/GenBank/DDBJ whole genome shotgun (WGS) entry which is preliminary data.</text>
</comment>
<proteinExistence type="predicted"/>
<sequence>MSRSTTDIHIPVTEQAIVDGLQASNNMFLTTAILFQHLSQILNLAEPLRRHWTHYYPRFAFGEGGVIMPHSTLAFIINALLAFTEIKSQGQPGFPFVTHPQLTMFSITSLLMYGLASAAELVVSAAGLDPTTSIYSIVARLGRISSLFIMVASLACLFYLYANVGSGLVLQGSYDLSVVKEDVSVKPEPAKTNHNNFITRAFEEEFVVMPQSTLGFIITALLAFVDIKSQGNPEFPFVTHPQAIMVSITSLIMYGLASGAELVVSCACNNPTVADLSIWSIKAPMKIKLPQLFTISN</sequence>
<evidence type="ECO:0000313" key="3">
    <source>
        <dbReference type="Proteomes" id="UP000326396"/>
    </source>
</evidence>
<accession>A0A5N6MVA3</accession>
<keyword evidence="1" id="KW-1133">Transmembrane helix</keyword>
<feature type="transmembrane region" description="Helical" evidence="1">
    <location>
        <begin position="103"/>
        <end position="123"/>
    </location>
</feature>
<keyword evidence="1" id="KW-0812">Transmembrane</keyword>
<reference evidence="2 3" key="1">
    <citation type="submission" date="2019-05" db="EMBL/GenBank/DDBJ databases">
        <title>Mikania micrantha, genome provides insights into the molecular mechanism of rapid growth.</title>
        <authorList>
            <person name="Liu B."/>
        </authorList>
    </citation>
    <scope>NUCLEOTIDE SEQUENCE [LARGE SCALE GENOMIC DNA]</scope>
    <source>
        <strain evidence="2">NLD-2019</strain>
        <tissue evidence="2">Leaf</tissue>
    </source>
</reference>
<dbReference type="Proteomes" id="UP000326396">
    <property type="component" value="Linkage Group LG4"/>
</dbReference>
<keyword evidence="3" id="KW-1185">Reference proteome</keyword>
<dbReference type="EMBL" id="SZYD01000014">
    <property type="protein sequence ID" value="KAD4178298.1"/>
    <property type="molecule type" value="Genomic_DNA"/>
</dbReference>
<protein>
    <submittedName>
        <fullName evidence="2">Uncharacterized protein</fullName>
    </submittedName>
</protein>
<dbReference type="PANTHER" id="PTHR34115:SF5">
    <property type="entry name" value="PROTEIN, PUTATIVE-RELATED"/>
    <property type="match status" value="1"/>
</dbReference>
<feature type="transmembrane region" description="Helical" evidence="1">
    <location>
        <begin position="59"/>
        <end position="83"/>
    </location>
</feature>
<organism evidence="2 3">
    <name type="scientific">Mikania micrantha</name>
    <name type="common">bitter vine</name>
    <dbReference type="NCBI Taxonomy" id="192012"/>
    <lineage>
        <taxon>Eukaryota</taxon>
        <taxon>Viridiplantae</taxon>
        <taxon>Streptophyta</taxon>
        <taxon>Embryophyta</taxon>
        <taxon>Tracheophyta</taxon>
        <taxon>Spermatophyta</taxon>
        <taxon>Magnoliopsida</taxon>
        <taxon>eudicotyledons</taxon>
        <taxon>Gunneridae</taxon>
        <taxon>Pentapetalae</taxon>
        <taxon>asterids</taxon>
        <taxon>campanulids</taxon>
        <taxon>Asterales</taxon>
        <taxon>Asteraceae</taxon>
        <taxon>Asteroideae</taxon>
        <taxon>Heliantheae alliance</taxon>
        <taxon>Eupatorieae</taxon>
        <taxon>Mikania</taxon>
    </lineage>
</organism>
<dbReference type="AlphaFoldDB" id="A0A5N6MVA3"/>
<evidence type="ECO:0000256" key="1">
    <source>
        <dbReference type="SAM" id="Phobius"/>
    </source>
</evidence>
<feature type="transmembrane region" description="Helical" evidence="1">
    <location>
        <begin position="144"/>
        <end position="162"/>
    </location>
</feature>
<gene>
    <name evidence="2" type="ORF">E3N88_26889</name>
</gene>
<evidence type="ECO:0000313" key="2">
    <source>
        <dbReference type="EMBL" id="KAD4178298.1"/>
    </source>
</evidence>
<dbReference type="OrthoDB" id="1730662at2759"/>
<feature type="transmembrane region" description="Helical" evidence="1">
    <location>
        <begin position="206"/>
        <end position="225"/>
    </location>
</feature>